<dbReference type="PROSITE" id="PS00101">
    <property type="entry name" value="HEXAPEP_TRANSFERASES"/>
    <property type="match status" value="2"/>
</dbReference>
<comment type="function">
    <text evidence="7">Catalyzes the N-acylation of UDP-3-O-acylglucosamine using 3-hydroxyacyl-ACP as the acyl donor. Is involved in the biosynthesis of lipid A, a phosphorylated glycolipid that anchors the lipopolysaccharide to the outer membrane of the cell.</text>
</comment>
<dbReference type="SUPFAM" id="SSF51161">
    <property type="entry name" value="Trimeric LpxA-like enzymes"/>
    <property type="match status" value="1"/>
</dbReference>
<name>A0ABT8T0J4_9HYPH</name>
<evidence type="ECO:0000256" key="7">
    <source>
        <dbReference type="HAMAP-Rule" id="MF_00523"/>
    </source>
</evidence>
<evidence type="ECO:0000256" key="4">
    <source>
        <dbReference type="ARBA" id="ARBA00022737"/>
    </source>
</evidence>
<keyword evidence="2 7" id="KW-0441">Lipid A biosynthesis</keyword>
<dbReference type="Pfam" id="PF04613">
    <property type="entry name" value="LpxD"/>
    <property type="match status" value="1"/>
</dbReference>
<organism evidence="9 10">
    <name type="scientific">Rhizobium oryzicola</name>
    <dbReference type="NCBI Taxonomy" id="1232668"/>
    <lineage>
        <taxon>Bacteria</taxon>
        <taxon>Pseudomonadati</taxon>
        <taxon>Pseudomonadota</taxon>
        <taxon>Alphaproteobacteria</taxon>
        <taxon>Hyphomicrobiales</taxon>
        <taxon>Rhizobiaceae</taxon>
        <taxon>Rhizobium/Agrobacterium group</taxon>
        <taxon>Rhizobium</taxon>
    </lineage>
</organism>
<keyword evidence="6 7" id="KW-0012">Acyltransferase</keyword>
<dbReference type="EMBL" id="JAUKWQ010000005">
    <property type="protein sequence ID" value="MDO1583924.1"/>
    <property type="molecule type" value="Genomic_DNA"/>
</dbReference>
<keyword evidence="1 7" id="KW-0444">Lipid biosynthesis</keyword>
<keyword evidence="4 7" id="KW-0677">Repeat</keyword>
<reference evidence="9" key="1">
    <citation type="journal article" date="2015" name="Int. J. Syst. Evol. Microbiol.">
        <title>Rhizobium oryzicola sp. nov., potential plant-growth-promoting endophytic bacteria isolated from rice roots.</title>
        <authorList>
            <person name="Zhang X.X."/>
            <person name="Gao J.S."/>
            <person name="Cao Y.H."/>
            <person name="Sheirdil R.A."/>
            <person name="Wang X.C."/>
            <person name="Zhang L."/>
        </authorList>
    </citation>
    <scope>NUCLEOTIDE SEQUENCE</scope>
    <source>
        <strain evidence="9">05753</strain>
    </source>
</reference>
<evidence type="ECO:0000256" key="1">
    <source>
        <dbReference type="ARBA" id="ARBA00022516"/>
    </source>
</evidence>
<dbReference type="HAMAP" id="MF_00523">
    <property type="entry name" value="LpxD"/>
    <property type="match status" value="1"/>
</dbReference>
<dbReference type="RefSeq" id="WP_302078133.1">
    <property type="nucleotide sequence ID" value="NZ_JAUKWQ010000005.1"/>
</dbReference>
<evidence type="ECO:0000256" key="2">
    <source>
        <dbReference type="ARBA" id="ARBA00022556"/>
    </source>
</evidence>
<dbReference type="InterPro" id="IPR001451">
    <property type="entry name" value="Hexapep"/>
</dbReference>
<dbReference type="Pfam" id="PF00132">
    <property type="entry name" value="Hexapep"/>
    <property type="match status" value="2"/>
</dbReference>
<feature type="domain" description="UDP-3-O-[3-hydroxymyristoyl] glucosamine N-acyltransferase non-repeat region" evidence="8">
    <location>
        <begin position="33"/>
        <end position="101"/>
    </location>
</feature>
<keyword evidence="3 7" id="KW-0808">Transferase</keyword>
<evidence type="ECO:0000256" key="3">
    <source>
        <dbReference type="ARBA" id="ARBA00022679"/>
    </source>
</evidence>
<evidence type="ECO:0000256" key="6">
    <source>
        <dbReference type="ARBA" id="ARBA00023315"/>
    </source>
</evidence>
<dbReference type="EC" id="2.3.1.191" evidence="7"/>
<dbReference type="InterPro" id="IPR011004">
    <property type="entry name" value="Trimer_LpxA-like_sf"/>
</dbReference>
<evidence type="ECO:0000256" key="5">
    <source>
        <dbReference type="ARBA" id="ARBA00023098"/>
    </source>
</evidence>
<dbReference type="PANTHER" id="PTHR43378:SF2">
    <property type="entry name" value="UDP-3-O-ACYLGLUCOSAMINE N-ACYLTRANSFERASE 1, MITOCHONDRIAL-RELATED"/>
    <property type="match status" value="1"/>
</dbReference>
<dbReference type="NCBIfam" id="TIGR01853">
    <property type="entry name" value="lipid_A_lpxD"/>
    <property type="match status" value="1"/>
</dbReference>
<dbReference type="InterPro" id="IPR020573">
    <property type="entry name" value="UDP_GlcNAc_AcTrfase_non-rep"/>
</dbReference>
<evidence type="ECO:0000259" key="8">
    <source>
        <dbReference type="Pfam" id="PF04613"/>
    </source>
</evidence>
<comment type="pathway">
    <text evidence="7">Bacterial outer membrane biogenesis; LPS lipid A biosynthesis.</text>
</comment>
<evidence type="ECO:0000313" key="10">
    <source>
        <dbReference type="Proteomes" id="UP001169006"/>
    </source>
</evidence>
<protein>
    <recommendedName>
        <fullName evidence="7">UDP-3-O-acylglucosamine N-acyltransferase</fullName>
        <ecNumber evidence="7">2.3.1.191</ecNumber>
    </recommendedName>
</protein>
<reference evidence="9" key="2">
    <citation type="submission" date="2023-07" db="EMBL/GenBank/DDBJ databases">
        <authorList>
            <person name="Sun H."/>
        </authorList>
    </citation>
    <scope>NUCLEOTIDE SEQUENCE</scope>
    <source>
        <strain evidence="9">05753</strain>
    </source>
</reference>
<comment type="subunit">
    <text evidence="7">Homotrimer.</text>
</comment>
<dbReference type="NCBIfam" id="NF002060">
    <property type="entry name" value="PRK00892.1"/>
    <property type="match status" value="1"/>
</dbReference>
<sequence>MDVINFFPPHQGVSLRDLAHEIGATLEDDANGDRVIHSISPVARAGEGQICYLLSRKHKADLEHCAASALICEPSVRSVVPDHIPVLIAKSPAGAFARAGALLHPKAMRPLQVTATSGISSAAYVDPSAKLEADVTVEPMAVIGAGAEIGSGSYIGPGAIIGADVRIGRNCSIAGGASVLAALIGNSVIIHNGARIGQDGFGYAPGPAGMLKLVQVGRVILQDHVEIGANTTIDRGAMDDTVVGEGSKIDNQVQIAHNVRIGRHCAIASGVGIAGSTKIGDGVQIGGATGINGHIVIGDGVTIAGMSGVVSSIPPGSRVGGIPARPLPALLRDFADIMARADERRKKKGDGNE</sequence>
<dbReference type="InterPro" id="IPR007691">
    <property type="entry name" value="LpxD"/>
</dbReference>
<dbReference type="Proteomes" id="UP001169006">
    <property type="component" value="Unassembled WGS sequence"/>
</dbReference>
<accession>A0ABT8T0J4</accession>
<gene>
    <name evidence="7 9" type="primary">lpxD</name>
    <name evidence="9" type="ORF">Q2T52_17720</name>
</gene>
<dbReference type="GO" id="GO:0103118">
    <property type="term" value="F:UDP-3-O-[(3R)-3-hydroxyacyl]-glucosamine N-acyltransferase activity"/>
    <property type="evidence" value="ECO:0007669"/>
    <property type="project" value="UniProtKB-EC"/>
</dbReference>
<keyword evidence="5 7" id="KW-0443">Lipid metabolism</keyword>
<dbReference type="Gene3D" id="2.160.10.10">
    <property type="entry name" value="Hexapeptide repeat proteins"/>
    <property type="match status" value="1"/>
</dbReference>
<feature type="active site" description="Proton acceptor" evidence="7">
    <location>
        <position position="257"/>
    </location>
</feature>
<dbReference type="InterPro" id="IPR018357">
    <property type="entry name" value="Hexapep_transf_CS"/>
</dbReference>
<evidence type="ECO:0000313" key="9">
    <source>
        <dbReference type="EMBL" id="MDO1583924.1"/>
    </source>
</evidence>
<comment type="caution">
    <text evidence="9">The sequence shown here is derived from an EMBL/GenBank/DDBJ whole genome shotgun (WGS) entry which is preliminary data.</text>
</comment>
<dbReference type="Gene3D" id="3.40.1390.10">
    <property type="entry name" value="MurE/MurF, N-terminal domain"/>
    <property type="match status" value="1"/>
</dbReference>
<dbReference type="PANTHER" id="PTHR43378">
    <property type="entry name" value="UDP-3-O-ACYLGLUCOSAMINE N-ACYLTRANSFERASE"/>
    <property type="match status" value="1"/>
</dbReference>
<comment type="catalytic activity">
    <reaction evidence="7">
        <text>a UDP-3-O-[(3R)-3-hydroxyacyl]-alpha-D-glucosamine + a (3R)-hydroxyacyl-[ACP] = a UDP-2-N,3-O-bis[(3R)-3-hydroxyacyl]-alpha-D-glucosamine + holo-[ACP] + H(+)</text>
        <dbReference type="Rhea" id="RHEA:53836"/>
        <dbReference type="Rhea" id="RHEA-COMP:9685"/>
        <dbReference type="Rhea" id="RHEA-COMP:9945"/>
        <dbReference type="ChEBI" id="CHEBI:15378"/>
        <dbReference type="ChEBI" id="CHEBI:64479"/>
        <dbReference type="ChEBI" id="CHEBI:78827"/>
        <dbReference type="ChEBI" id="CHEBI:137740"/>
        <dbReference type="ChEBI" id="CHEBI:137748"/>
        <dbReference type="EC" id="2.3.1.191"/>
    </reaction>
</comment>
<proteinExistence type="inferred from homology"/>
<dbReference type="CDD" id="cd03352">
    <property type="entry name" value="LbH_LpxD"/>
    <property type="match status" value="1"/>
</dbReference>
<keyword evidence="10" id="KW-1185">Reference proteome</keyword>
<comment type="similarity">
    <text evidence="7">Belongs to the transferase hexapeptide repeat family. LpxD subfamily.</text>
</comment>